<evidence type="ECO:0000313" key="2">
    <source>
        <dbReference type="EMBL" id="TSH98569.1"/>
    </source>
</evidence>
<accession>A0A556B067</accession>
<feature type="region of interest" description="Disordered" evidence="1">
    <location>
        <begin position="243"/>
        <end position="266"/>
    </location>
</feature>
<reference evidence="2 3" key="1">
    <citation type="submission" date="2019-07" db="EMBL/GenBank/DDBJ databases">
        <title>Qingshengfaniella alkalisoli gen. nov., sp. nov., isolated from saline soil.</title>
        <authorList>
            <person name="Xu L."/>
            <person name="Huang X.-X."/>
            <person name="Sun J.-Q."/>
        </authorList>
    </citation>
    <scope>NUCLEOTIDE SEQUENCE [LARGE SCALE GENOMIC DNA]</scope>
    <source>
        <strain evidence="2 3">DSM 27279</strain>
    </source>
</reference>
<proteinExistence type="predicted"/>
<dbReference type="EMBL" id="VLTJ01000004">
    <property type="protein sequence ID" value="TSH98569.1"/>
    <property type="molecule type" value="Genomic_DNA"/>
</dbReference>
<protein>
    <recommendedName>
        <fullName evidence="4">Response regulator transcription factor</fullName>
    </recommendedName>
</protein>
<evidence type="ECO:0000313" key="3">
    <source>
        <dbReference type="Proteomes" id="UP000318405"/>
    </source>
</evidence>
<dbReference type="Proteomes" id="UP000318405">
    <property type="component" value="Unassembled WGS sequence"/>
</dbReference>
<dbReference type="SUPFAM" id="SSF46689">
    <property type="entry name" value="Homeodomain-like"/>
    <property type="match status" value="1"/>
</dbReference>
<name>A0A556B067_9BURK</name>
<dbReference type="OrthoDB" id="8687324at2"/>
<dbReference type="InterPro" id="IPR009057">
    <property type="entry name" value="Homeodomain-like_sf"/>
</dbReference>
<evidence type="ECO:0000256" key="1">
    <source>
        <dbReference type="SAM" id="MobiDB-lite"/>
    </source>
</evidence>
<dbReference type="Gene3D" id="1.10.10.60">
    <property type="entry name" value="Homeodomain-like"/>
    <property type="match status" value="1"/>
</dbReference>
<dbReference type="RefSeq" id="WP_143946475.1">
    <property type="nucleotide sequence ID" value="NZ_BAABMB010000001.1"/>
</dbReference>
<dbReference type="AlphaFoldDB" id="A0A556B067"/>
<evidence type="ECO:0008006" key="4">
    <source>
        <dbReference type="Google" id="ProtNLM"/>
    </source>
</evidence>
<keyword evidence="3" id="KW-1185">Reference proteome</keyword>
<sequence>MNRRIDCALLMLPAFGEWVAAPWTEPLLGPVHLQVLPLCEGGGWNGQVQAQGCYAPQAAMALSRLSPALRRFDLCVLPVSPASLGWTRAALLAARGQLPVPLLLLTRQVSSGAVGDLLALGAADFMPQSARHEEIKARLLRWGVRAAPTPGLAPFGGADPASAPGDTWLLKARAQGFRATRNQVLEHFERSYVTGMLERFRGNVTHAARAGQQDRRAFWQLMRKHSILSADYRRLAIAEAHRVDGNAQPPPGWNRTAGIHPVRAPS</sequence>
<organism evidence="2 3">
    <name type="scientific">Verticiella sediminum</name>
    <dbReference type="NCBI Taxonomy" id="1247510"/>
    <lineage>
        <taxon>Bacteria</taxon>
        <taxon>Pseudomonadati</taxon>
        <taxon>Pseudomonadota</taxon>
        <taxon>Betaproteobacteria</taxon>
        <taxon>Burkholderiales</taxon>
        <taxon>Alcaligenaceae</taxon>
        <taxon>Verticiella</taxon>
    </lineage>
</organism>
<gene>
    <name evidence="2" type="ORF">FOZ76_02115</name>
</gene>
<comment type="caution">
    <text evidence="2">The sequence shown here is derived from an EMBL/GenBank/DDBJ whole genome shotgun (WGS) entry which is preliminary data.</text>
</comment>